<evidence type="ECO:0000256" key="6">
    <source>
        <dbReference type="ARBA" id="ARBA00022755"/>
    </source>
</evidence>
<dbReference type="Gene3D" id="3.40.50.1970">
    <property type="match status" value="1"/>
</dbReference>
<feature type="compositionally biased region" description="Basic and acidic residues" evidence="9">
    <location>
        <begin position="9"/>
        <end position="29"/>
    </location>
</feature>
<keyword evidence="12" id="KW-1185">Reference proteome</keyword>
<reference evidence="11 12" key="1">
    <citation type="submission" date="2024-02" db="EMBL/GenBank/DDBJ databases">
        <authorList>
            <person name="Daric V."/>
            <person name="Darras S."/>
        </authorList>
    </citation>
    <scope>NUCLEOTIDE SEQUENCE [LARGE SCALE GENOMIC DNA]</scope>
</reference>
<gene>
    <name evidence="11" type="ORF">CVLEPA_LOCUS29769</name>
</gene>
<organism evidence="11 12">
    <name type="scientific">Clavelina lepadiformis</name>
    <name type="common">Light-bulb sea squirt</name>
    <name type="synonym">Ascidia lepadiformis</name>
    <dbReference type="NCBI Taxonomy" id="159417"/>
    <lineage>
        <taxon>Eukaryota</taxon>
        <taxon>Metazoa</taxon>
        <taxon>Chordata</taxon>
        <taxon>Tunicata</taxon>
        <taxon>Ascidiacea</taxon>
        <taxon>Aplousobranchia</taxon>
        <taxon>Clavelinidae</taxon>
        <taxon>Clavelina</taxon>
    </lineage>
</organism>
<evidence type="ECO:0000256" key="7">
    <source>
        <dbReference type="ARBA" id="ARBA00022840"/>
    </source>
</evidence>
<dbReference type="PANTHER" id="PTHR43599">
    <property type="entry name" value="MULTIFUNCTIONAL PROTEIN ADE2"/>
    <property type="match status" value="1"/>
</dbReference>
<evidence type="ECO:0000256" key="5">
    <source>
        <dbReference type="ARBA" id="ARBA00022741"/>
    </source>
</evidence>
<name>A0ABP0H0Z9_CLALP</name>
<evidence type="ECO:0000259" key="10">
    <source>
        <dbReference type="SMART" id="SM01001"/>
    </source>
</evidence>
<dbReference type="Gene3D" id="3.30.470.20">
    <property type="entry name" value="ATP-grasp fold, B domain"/>
    <property type="match status" value="1"/>
</dbReference>
<evidence type="ECO:0000256" key="1">
    <source>
        <dbReference type="ARBA" id="ARBA00004672"/>
    </source>
</evidence>
<dbReference type="CDD" id="cd01416">
    <property type="entry name" value="SAICAR_synt_Ade5"/>
    <property type="match status" value="1"/>
</dbReference>
<dbReference type="InterPro" id="IPR000031">
    <property type="entry name" value="PurE_dom"/>
</dbReference>
<dbReference type="Gene3D" id="3.30.200.20">
    <property type="entry name" value="Phosphorylase Kinase, domain 1"/>
    <property type="match status" value="1"/>
</dbReference>
<evidence type="ECO:0000313" key="11">
    <source>
        <dbReference type="EMBL" id="CAK8696614.1"/>
    </source>
</evidence>
<comment type="pathway">
    <text evidence="2">Purine metabolism; IMP biosynthesis via de novo pathway; 5-amino-1-(5-phospho-D-ribosyl)imidazole-4-carboxylate from 5-amino-1-(5-phospho-D-ribosyl)imidazole (carboxylase route): step 1/1.</text>
</comment>
<dbReference type="EMBL" id="CAWYQH010000163">
    <property type="protein sequence ID" value="CAK8696614.1"/>
    <property type="molecule type" value="Genomic_DNA"/>
</dbReference>
<dbReference type="PROSITE" id="PS01057">
    <property type="entry name" value="SAICAR_SYNTHETASE_1"/>
    <property type="match status" value="1"/>
</dbReference>
<proteinExistence type="inferred from homology"/>
<keyword evidence="8" id="KW-0511">Multifunctional enzyme</keyword>
<keyword evidence="7" id="KW-0067">ATP-binding</keyword>
<dbReference type="InterPro" id="IPR018236">
    <property type="entry name" value="SAICAR_synthetase_CS"/>
</dbReference>
<evidence type="ECO:0000256" key="4">
    <source>
        <dbReference type="ARBA" id="ARBA00022598"/>
    </source>
</evidence>
<sequence length="474" mass="53018">MTTTHKCVSKGDWEPQKKLSKQSEKKMTEHSNAGPQTHFEISASVNTCDVAFTLGDKLTEGKTKIVYDVNSAVDGQCLIVSKDIITAGDFAKRNVMEGKAEMSTKTSTDIMKLLNHFGIKTSLIKWVNRTSFLAWTCDMIPIEWVVRRIATGSFLRHNKGVNEGYRFSPPKLETFYKDDENHDTQWSREVLEEAKLVCGGVTITNDLIDKIEKMSNAIFEILEQMWRAEDITLIDMKIEFGIRSDTKEIILADVIDNDSWSIWPSGDKRLMKDTQVYQNLTEVTWSDMKNLKENFRWVSEKVNKAVEFATTKSGQGKVAIVMESASDMTHCNKIKTKCADLGIFCQLYVSSAHKFTDGTLKLLAKVEADAVYNPIVIVAVAGRSNSLGPLLSGNTVLPVINCPPVSEKWENADIWSSLRLPSGLGCVTSMSPDTAATAAAQILAQRNFSVWAKLRVQLLQNWLNVKDANLNINE</sequence>
<evidence type="ECO:0000256" key="9">
    <source>
        <dbReference type="SAM" id="MobiDB-lite"/>
    </source>
</evidence>
<comment type="similarity">
    <text evidence="3">In the N-terminal section; belongs to the SAICAR synthetase family.</text>
</comment>
<keyword evidence="4" id="KW-0436">Ligase</keyword>
<evidence type="ECO:0000256" key="8">
    <source>
        <dbReference type="ARBA" id="ARBA00023268"/>
    </source>
</evidence>
<dbReference type="SMART" id="SM01001">
    <property type="entry name" value="AIRC"/>
    <property type="match status" value="1"/>
</dbReference>
<evidence type="ECO:0000256" key="2">
    <source>
        <dbReference type="ARBA" id="ARBA00004747"/>
    </source>
</evidence>
<evidence type="ECO:0000313" key="12">
    <source>
        <dbReference type="Proteomes" id="UP001642483"/>
    </source>
</evidence>
<dbReference type="SUPFAM" id="SSF52255">
    <property type="entry name" value="N5-CAIR mutase (phosphoribosylaminoimidazole carboxylase, PurE)"/>
    <property type="match status" value="1"/>
</dbReference>
<dbReference type="Pfam" id="PF01259">
    <property type="entry name" value="SAICAR_synt"/>
    <property type="match status" value="1"/>
</dbReference>
<accession>A0ABP0H0Z9</accession>
<comment type="pathway">
    <text evidence="1">Purine metabolism; IMP biosynthesis via de novo pathway; 5-amino-1-(5-phospho-D-ribosyl)imidazole-4-carboxamide from 5-amino-1-(5-phospho-D-ribosyl)imidazole-4-carboxylate: step 1/2.</text>
</comment>
<evidence type="ECO:0000256" key="3">
    <source>
        <dbReference type="ARBA" id="ARBA00011020"/>
    </source>
</evidence>
<dbReference type="PROSITE" id="PS01058">
    <property type="entry name" value="SAICAR_SYNTHETASE_2"/>
    <property type="match status" value="1"/>
</dbReference>
<dbReference type="InterPro" id="IPR050089">
    <property type="entry name" value="SAICAR_synthetase"/>
</dbReference>
<feature type="region of interest" description="Disordered" evidence="9">
    <location>
        <begin position="1"/>
        <end position="36"/>
    </location>
</feature>
<feature type="domain" description="PurE" evidence="10">
    <location>
        <begin position="316"/>
        <end position="465"/>
    </location>
</feature>
<keyword evidence="5" id="KW-0547">Nucleotide-binding</keyword>
<dbReference type="Pfam" id="PF00731">
    <property type="entry name" value="AIRC"/>
    <property type="match status" value="1"/>
</dbReference>
<dbReference type="Proteomes" id="UP001642483">
    <property type="component" value="Unassembled WGS sequence"/>
</dbReference>
<dbReference type="SUPFAM" id="SSF56104">
    <property type="entry name" value="SAICAR synthase-like"/>
    <property type="match status" value="1"/>
</dbReference>
<keyword evidence="6" id="KW-0658">Purine biosynthesis</keyword>
<protein>
    <recommendedName>
        <fullName evidence="10">PurE domain-containing protein</fullName>
    </recommendedName>
</protein>
<dbReference type="PANTHER" id="PTHR43599:SF3">
    <property type="entry name" value="SI:DKEY-6E2.2"/>
    <property type="match status" value="1"/>
</dbReference>
<comment type="caution">
    <text evidence="11">The sequence shown here is derived from an EMBL/GenBank/DDBJ whole genome shotgun (WGS) entry which is preliminary data.</text>
</comment>
<dbReference type="InterPro" id="IPR028923">
    <property type="entry name" value="SAICAR_synt/ADE2_N"/>
</dbReference>